<dbReference type="RefSeq" id="WP_016341460.1">
    <property type="nucleotide sequence ID" value="NC_021279.1"/>
</dbReference>
<dbReference type="EMBL" id="CP004376">
    <property type="protein sequence ID" value="AGM31756.1"/>
    <property type="molecule type" value="Genomic_DNA"/>
</dbReference>
<geneLocation type="plasmid" evidence="2 3">
    <name>2</name>
</geneLocation>
<gene>
    <name evidence="2" type="ORF">MASS_2p0045</name>
</gene>
<feature type="transmembrane region" description="Helical" evidence="1">
    <location>
        <begin position="65"/>
        <end position="85"/>
    </location>
</feature>
<feature type="transmembrane region" description="Helical" evidence="1">
    <location>
        <begin position="40"/>
        <end position="59"/>
    </location>
</feature>
<organism evidence="2 3">
    <name type="scientific">Mycobacteroides abscessus subsp. bolletii 50594</name>
    <dbReference type="NCBI Taxonomy" id="1303024"/>
    <lineage>
        <taxon>Bacteria</taxon>
        <taxon>Bacillati</taxon>
        <taxon>Actinomycetota</taxon>
        <taxon>Actinomycetes</taxon>
        <taxon>Mycobacteriales</taxon>
        <taxon>Mycobacteriaceae</taxon>
        <taxon>Mycobacteroides</taxon>
        <taxon>Mycobacteroides abscessus</taxon>
    </lineage>
</organism>
<keyword evidence="2" id="KW-0614">Plasmid</keyword>
<dbReference type="KEGG" id="mabb:MASS_2p0045"/>
<accession>A0AB33AJ94</accession>
<evidence type="ECO:0000256" key="1">
    <source>
        <dbReference type="SAM" id="Phobius"/>
    </source>
</evidence>
<sequence length="138" mass="15371">MSGLEEQRQGKFYTDLSNIVIWLSKSRNGFSMPQFRRWRVADSVAAVAGVILTVIFTFLTFGTGYGRYVLIWGLFLTGVSVWLLGKLPKVGPSPMTRLRWLVEARSPRTTCSHAPAALAGRRFDPATGRMSAPAARHR</sequence>
<dbReference type="Proteomes" id="UP000013961">
    <property type="component" value="Plasmid 2"/>
</dbReference>
<keyword evidence="1" id="KW-0812">Transmembrane</keyword>
<dbReference type="AlphaFoldDB" id="A0AB33AJ94"/>
<protein>
    <submittedName>
        <fullName evidence="2">Uncharacterized protein</fullName>
    </submittedName>
</protein>
<keyword evidence="1" id="KW-0472">Membrane</keyword>
<keyword evidence="1" id="KW-1133">Transmembrane helix</keyword>
<reference evidence="2 3" key="1">
    <citation type="journal article" date="2013" name="Genome Announc.">
        <title>Complete Genome Sequence of Mycobacterium massiliense Clinical Strain Asan 50594, Belonging to the Type II Genotype.</title>
        <authorList>
            <person name="Kim B.J."/>
            <person name="Kim B.R."/>
            <person name="Hong S.H."/>
            <person name="Seok S.H."/>
            <person name="Kook Y.H."/>
            <person name="Kim B.J."/>
        </authorList>
    </citation>
    <scope>NUCLEOTIDE SEQUENCE [LARGE SCALE GENOMIC DNA]</scope>
    <source>
        <strain evidence="2 3">50594</strain>
    </source>
</reference>
<evidence type="ECO:0000313" key="3">
    <source>
        <dbReference type="Proteomes" id="UP000013961"/>
    </source>
</evidence>
<evidence type="ECO:0000313" key="2">
    <source>
        <dbReference type="EMBL" id="AGM31756.1"/>
    </source>
</evidence>
<proteinExistence type="predicted"/>
<name>A0AB33AJ94_9MYCO</name>